<evidence type="ECO:0000256" key="4">
    <source>
        <dbReference type="ARBA" id="ARBA00023163"/>
    </source>
</evidence>
<evidence type="ECO:0000313" key="9">
    <source>
        <dbReference type="Proteomes" id="UP000676325"/>
    </source>
</evidence>
<dbReference type="SUPFAM" id="SSF46894">
    <property type="entry name" value="C-terminal effector domain of the bipartite response regulators"/>
    <property type="match status" value="1"/>
</dbReference>
<dbReference type="PROSITE" id="PS50005">
    <property type="entry name" value="TPR"/>
    <property type="match status" value="1"/>
</dbReference>
<dbReference type="SUPFAM" id="SSF52540">
    <property type="entry name" value="P-loop containing nucleoside triphosphate hydrolases"/>
    <property type="match status" value="1"/>
</dbReference>
<dbReference type="SMART" id="SM00862">
    <property type="entry name" value="Trans_reg_C"/>
    <property type="match status" value="1"/>
</dbReference>
<accession>A0A941ECU7</accession>
<dbReference type="Proteomes" id="UP000676325">
    <property type="component" value="Unassembled WGS sequence"/>
</dbReference>
<dbReference type="Gene3D" id="1.10.10.10">
    <property type="entry name" value="Winged helix-like DNA-binding domain superfamily/Winged helix DNA-binding domain"/>
    <property type="match status" value="1"/>
</dbReference>
<dbReference type="RefSeq" id="WP_212520237.1">
    <property type="nucleotide sequence ID" value="NZ_JAGSOH010000074.1"/>
</dbReference>
<dbReference type="AlphaFoldDB" id="A0A941ECU7"/>
<name>A0A941ECU7_9ACTN</name>
<gene>
    <name evidence="8" type="ORF">KDK95_22530</name>
</gene>
<dbReference type="Pfam" id="PF00931">
    <property type="entry name" value="NB-ARC"/>
    <property type="match status" value="1"/>
</dbReference>
<dbReference type="PRINTS" id="PR00364">
    <property type="entry name" value="DISEASERSIST"/>
</dbReference>
<dbReference type="PANTHER" id="PTHR35807:SF1">
    <property type="entry name" value="TRANSCRIPTIONAL REGULATOR REDD"/>
    <property type="match status" value="1"/>
</dbReference>
<dbReference type="SMART" id="SM01043">
    <property type="entry name" value="BTAD"/>
    <property type="match status" value="1"/>
</dbReference>
<keyword evidence="4" id="KW-0804">Transcription</keyword>
<keyword evidence="3 6" id="KW-0238">DNA-binding</keyword>
<dbReference type="InterPro" id="IPR027417">
    <property type="entry name" value="P-loop_NTPase"/>
</dbReference>
<evidence type="ECO:0000259" key="7">
    <source>
        <dbReference type="PROSITE" id="PS51755"/>
    </source>
</evidence>
<evidence type="ECO:0000256" key="5">
    <source>
        <dbReference type="PROSITE-ProRule" id="PRU00339"/>
    </source>
</evidence>
<dbReference type="SUPFAM" id="SSF48452">
    <property type="entry name" value="TPR-like"/>
    <property type="match status" value="2"/>
</dbReference>
<feature type="DNA-binding region" description="OmpR/PhoB-type" evidence="6">
    <location>
        <begin position="1"/>
        <end position="91"/>
    </location>
</feature>
<keyword evidence="2" id="KW-0805">Transcription regulation</keyword>
<evidence type="ECO:0000256" key="6">
    <source>
        <dbReference type="PROSITE-ProRule" id="PRU01091"/>
    </source>
</evidence>
<keyword evidence="5" id="KW-0802">TPR repeat</keyword>
<dbReference type="CDD" id="cd15831">
    <property type="entry name" value="BTAD"/>
    <property type="match status" value="1"/>
</dbReference>
<evidence type="ECO:0000256" key="2">
    <source>
        <dbReference type="ARBA" id="ARBA00023015"/>
    </source>
</evidence>
<dbReference type="GO" id="GO:0003677">
    <property type="term" value="F:DNA binding"/>
    <property type="evidence" value="ECO:0007669"/>
    <property type="project" value="UniProtKB-UniRule"/>
</dbReference>
<comment type="caution">
    <text evidence="8">The sequence shown here is derived from an EMBL/GenBank/DDBJ whole genome shotgun (WGS) entry which is preliminary data.</text>
</comment>
<evidence type="ECO:0000256" key="1">
    <source>
        <dbReference type="ARBA" id="ARBA00005820"/>
    </source>
</evidence>
<feature type="repeat" description="TPR" evidence="5">
    <location>
        <begin position="693"/>
        <end position="726"/>
    </location>
</feature>
<comment type="similarity">
    <text evidence="1">Belongs to the AfsR/DnrI/RedD regulatory family.</text>
</comment>
<dbReference type="InterPro" id="IPR036388">
    <property type="entry name" value="WH-like_DNA-bd_sf"/>
</dbReference>
<dbReference type="InterPro" id="IPR011990">
    <property type="entry name" value="TPR-like_helical_dom_sf"/>
</dbReference>
<evidence type="ECO:0000313" key="8">
    <source>
        <dbReference type="EMBL" id="MBR7829101.1"/>
    </source>
</evidence>
<dbReference type="Gene3D" id="1.25.40.10">
    <property type="entry name" value="Tetratricopeptide repeat domain"/>
    <property type="match status" value="2"/>
</dbReference>
<dbReference type="InterPro" id="IPR001867">
    <property type="entry name" value="OmpR/PhoB-type_DNA-bd"/>
</dbReference>
<evidence type="ECO:0000256" key="3">
    <source>
        <dbReference type="ARBA" id="ARBA00023125"/>
    </source>
</evidence>
<dbReference type="EMBL" id="JAGSOH010000074">
    <property type="protein sequence ID" value="MBR7829101.1"/>
    <property type="molecule type" value="Genomic_DNA"/>
</dbReference>
<dbReference type="InterPro" id="IPR019734">
    <property type="entry name" value="TPR_rpt"/>
</dbReference>
<reference evidence="8" key="1">
    <citation type="submission" date="2021-04" db="EMBL/GenBank/DDBJ databases">
        <title>Genome based classification of Actinospica acidithermotolerans sp. nov., an actinobacterium isolated from an Indonesian hot spring.</title>
        <authorList>
            <person name="Kusuma A.B."/>
            <person name="Putra K.E."/>
            <person name="Nafisah S."/>
            <person name="Loh J."/>
            <person name="Nouioui I."/>
            <person name="Goodfellow M."/>
        </authorList>
    </citation>
    <scope>NUCLEOTIDE SEQUENCE</scope>
    <source>
        <strain evidence="8">MGRD01-02</strain>
    </source>
</reference>
<dbReference type="PROSITE" id="PS51755">
    <property type="entry name" value="OMPR_PHOB"/>
    <property type="match status" value="1"/>
</dbReference>
<dbReference type="Gene3D" id="3.40.50.300">
    <property type="entry name" value="P-loop containing nucleotide triphosphate hydrolases"/>
    <property type="match status" value="1"/>
</dbReference>
<dbReference type="InterPro" id="IPR002182">
    <property type="entry name" value="NB-ARC"/>
</dbReference>
<dbReference type="GO" id="GO:0043531">
    <property type="term" value="F:ADP binding"/>
    <property type="evidence" value="ECO:0007669"/>
    <property type="project" value="InterPro"/>
</dbReference>
<feature type="domain" description="OmpR/PhoB-type" evidence="7">
    <location>
        <begin position="1"/>
        <end position="91"/>
    </location>
</feature>
<dbReference type="Pfam" id="PF00486">
    <property type="entry name" value="Trans_reg_C"/>
    <property type="match status" value="1"/>
</dbReference>
<dbReference type="InterPro" id="IPR005158">
    <property type="entry name" value="BTAD"/>
</dbReference>
<sequence>MRFALLGPVQVHGEDGPVEIRGTLRRTLLAALLLHRDSVVSADRLGDMIWGDRPPSSTTTSLYNQIMRLRQALGPDAERIQAVAPGYLIHVEPDELDLDEFSGLCAQARQAAADGDWARSATRYAAALALWRGEMLVDVPTLLDHASVHQFAEDRLLALQGRIEADLNLGRHDELIGELRTLTVSYQLREAFHAQLMLALYRAGRQADALAVYRDLRRATVDELGVEPGAAVQALHADILDSAASLSLPKQSPATPAAVGTPAPRHVPRQLPVDARLFTGRAAEFHELVALAQNADEEAGMFVISAINGMAGIGKTALAVRSAHRLAERFPDGQLFIDLRGYDAELAPLSAEDALDYLLRSLGVEPRAIPADPHERAALYRSRLAGTRTMILLDNAASTAQVMPLLPGTSGCVVLITSRNRMMGLDDAHFFALDALAPDEAIALLRMVAGENRIAAEEPAARELVELCGFVPLAVRIVASRLRHHRGTTVAGLVAQLRAEPDRMMEGLRDEERTLAGVFESSYRGLPEPEARLFRLLGPLPGMHLDAYAAANLLDAPLREAGRLLDSLLEQNLLAEHAPGRYRMHDLLRAFARGLAAPPGEQGAAFDRLLDYYESTAQVAADRLARQVRPPSARRAANLAVVRPLRDDAEAVAWISAERGNLLALLEQVGESRDLLTAAIAAYEHAGDEVGRAEAWILMGALVADVGDTEAALAWYRKALTSARDVDAAALQAEALAGIATCLADTDRPRAVQAQREAVEIYRQLAVPEAARAEGYLAELTGPEAARAEGYLAELTGPEAARAEGYLAELTGPADGEDL</sequence>
<proteinExistence type="inferred from homology"/>
<protein>
    <submittedName>
        <fullName evidence="8">Winged helix-turn-helix domain-containing protein</fullName>
    </submittedName>
</protein>
<dbReference type="InterPro" id="IPR016032">
    <property type="entry name" value="Sig_transdc_resp-reg_C-effctor"/>
</dbReference>
<dbReference type="GO" id="GO:0000160">
    <property type="term" value="P:phosphorelay signal transduction system"/>
    <property type="evidence" value="ECO:0007669"/>
    <property type="project" value="InterPro"/>
</dbReference>
<dbReference type="Pfam" id="PF03704">
    <property type="entry name" value="BTAD"/>
    <property type="match status" value="1"/>
</dbReference>
<dbReference type="PANTHER" id="PTHR35807">
    <property type="entry name" value="TRANSCRIPTIONAL REGULATOR REDD-RELATED"/>
    <property type="match status" value="1"/>
</dbReference>
<dbReference type="GO" id="GO:0006355">
    <property type="term" value="P:regulation of DNA-templated transcription"/>
    <property type="evidence" value="ECO:0007669"/>
    <property type="project" value="InterPro"/>
</dbReference>
<keyword evidence="9" id="KW-1185">Reference proteome</keyword>
<dbReference type="InterPro" id="IPR051677">
    <property type="entry name" value="AfsR-DnrI-RedD_regulator"/>
</dbReference>
<organism evidence="8 9">
    <name type="scientific">Actinospica acidithermotolerans</name>
    <dbReference type="NCBI Taxonomy" id="2828514"/>
    <lineage>
        <taxon>Bacteria</taxon>
        <taxon>Bacillati</taxon>
        <taxon>Actinomycetota</taxon>
        <taxon>Actinomycetes</taxon>
        <taxon>Catenulisporales</taxon>
        <taxon>Actinospicaceae</taxon>
        <taxon>Actinospica</taxon>
    </lineage>
</organism>